<evidence type="ECO:0000313" key="1">
    <source>
        <dbReference type="EMBL" id="KIJ24173.1"/>
    </source>
</evidence>
<protein>
    <submittedName>
        <fullName evidence="1">Uncharacterized protein</fullName>
    </submittedName>
</protein>
<dbReference type="AlphaFoldDB" id="A0A0C9T5J9"/>
<dbReference type="HOGENOM" id="CLU_160408_0_0_1"/>
<dbReference type="EMBL" id="KN837522">
    <property type="protein sequence ID" value="KIJ24173.1"/>
    <property type="molecule type" value="Genomic_DNA"/>
</dbReference>
<name>A0A0C9T5J9_SPHS4</name>
<evidence type="ECO:0000313" key="2">
    <source>
        <dbReference type="Proteomes" id="UP000054279"/>
    </source>
</evidence>
<proteinExistence type="predicted"/>
<dbReference type="OrthoDB" id="336240at2759"/>
<sequence>LYPNWRGKFKGSVPSLDGLNNAQVSEALQRGLLSNIELSNLLNLITTPDSQFLKVSSLPFYYLISLLSTLPSDIDSQIFWSPQTRDSLFCKLSV</sequence>
<accession>A0A0C9T5J9</accession>
<reference evidence="1 2" key="1">
    <citation type="submission" date="2014-06" db="EMBL/GenBank/DDBJ databases">
        <title>Evolutionary Origins and Diversification of the Mycorrhizal Mutualists.</title>
        <authorList>
            <consortium name="DOE Joint Genome Institute"/>
            <consortium name="Mycorrhizal Genomics Consortium"/>
            <person name="Kohler A."/>
            <person name="Kuo A."/>
            <person name="Nagy L.G."/>
            <person name="Floudas D."/>
            <person name="Copeland A."/>
            <person name="Barry K.W."/>
            <person name="Cichocki N."/>
            <person name="Veneault-Fourrey C."/>
            <person name="LaButti K."/>
            <person name="Lindquist E.A."/>
            <person name="Lipzen A."/>
            <person name="Lundell T."/>
            <person name="Morin E."/>
            <person name="Murat C."/>
            <person name="Riley R."/>
            <person name="Ohm R."/>
            <person name="Sun H."/>
            <person name="Tunlid A."/>
            <person name="Henrissat B."/>
            <person name="Grigoriev I.V."/>
            <person name="Hibbett D.S."/>
            <person name="Martin F."/>
        </authorList>
    </citation>
    <scope>NUCLEOTIDE SEQUENCE [LARGE SCALE GENOMIC DNA]</scope>
    <source>
        <strain evidence="1 2">SS14</strain>
    </source>
</reference>
<organism evidence="1 2">
    <name type="scientific">Sphaerobolus stellatus (strain SS14)</name>
    <dbReference type="NCBI Taxonomy" id="990650"/>
    <lineage>
        <taxon>Eukaryota</taxon>
        <taxon>Fungi</taxon>
        <taxon>Dikarya</taxon>
        <taxon>Basidiomycota</taxon>
        <taxon>Agaricomycotina</taxon>
        <taxon>Agaricomycetes</taxon>
        <taxon>Phallomycetidae</taxon>
        <taxon>Geastrales</taxon>
        <taxon>Sphaerobolaceae</taxon>
        <taxon>Sphaerobolus</taxon>
    </lineage>
</organism>
<keyword evidence="2" id="KW-1185">Reference proteome</keyword>
<gene>
    <name evidence="1" type="ORF">M422DRAFT_195020</name>
</gene>
<dbReference type="Proteomes" id="UP000054279">
    <property type="component" value="Unassembled WGS sequence"/>
</dbReference>
<feature type="non-terminal residue" evidence="1">
    <location>
        <position position="1"/>
    </location>
</feature>